<proteinExistence type="predicted"/>
<dbReference type="InterPro" id="IPR008906">
    <property type="entry name" value="HATC_C_dom"/>
</dbReference>
<dbReference type="OrthoDB" id="3062869at2759"/>
<feature type="non-terminal residue" evidence="2">
    <location>
        <position position="68"/>
    </location>
</feature>
<keyword evidence="3" id="KW-1185">Reference proteome</keyword>
<dbReference type="GO" id="GO:0046983">
    <property type="term" value="F:protein dimerization activity"/>
    <property type="evidence" value="ECO:0007669"/>
    <property type="project" value="InterPro"/>
</dbReference>
<accession>E9HLR8</accession>
<evidence type="ECO:0000313" key="3">
    <source>
        <dbReference type="Proteomes" id="UP000000305"/>
    </source>
</evidence>
<dbReference type="PANTHER" id="PTHR23272">
    <property type="entry name" value="BED FINGER-RELATED"/>
    <property type="match status" value="1"/>
</dbReference>
<gene>
    <name evidence="2" type="ORF">DAPPUDRAFT_37846</name>
</gene>
<organism evidence="2 3">
    <name type="scientific">Daphnia pulex</name>
    <name type="common">Water flea</name>
    <dbReference type="NCBI Taxonomy" id="6669"/>
    <lineage>
        <taxon>Eukaryota</taxon>
        <taxon>Metazoa</taxon>
        <taxon>Ecdysozoa</taxon>
        <taxon>Arthropoda</taxon>
        <taxon>Crustacea</taxon>
        <taxon>Branchiopoda</taxon>
        <taxon>Diplostraca</taxon>
        <taxon>Cladocera</taxon>
        <taxon>Anomopoda</taxon>
        <taxon>Daphniidae</taxon>
        <taxon>Daphnia</taxon>
    </lineage>
</organism>
<name>E9HLR8_DAPPU</name>
<dbReference type="STRING" id="6669.E9HLR8"/>
<dbReference type="AlphaFoldDB" id="E9HLR8"/>
<dbReference type="InterPro" id="IPR012337">
    <property type="entry name" value="RNaseH-like_sf"/>
</dbReference>
<feature type="non-terminal residue" evidence="2">
    <location>
        <position position="1"/>
    </location>
</feature>
<dbReference type="EMBL" id="GL732681">
    <property type="protein sequence ID" value="EFX67282.1"/>
    <property type="molecule type" value="Genomic_DNA"/>
</dbReference>
<dbReference type="Proteomes" id="UP000000305">
    <property type="component" value="Unassembled WGS sequence"/>
</dbReference>
<dbReference type="PANTHER" id="PTHR23272:SF21">
    <property type="entry name" value="BED ZINC FINGER AND HAT DIMERIZATION DOMAIN-CONTAINING PROTEIN"/>
    <property type="match status" value="1"/>
</dbReference>
<dbReference type="HOGENOM" id="CLU_009123_17_3_1"/>
<dbReference type="InParanoid" id="E9HLR8"/>
<dbReference type="PhylomeDB" id="E9HLR8"/>
<sequence length="68" mass="7654">LSYWKAHMTCYPRLSCMARDYLAITATSASSERVFSTGKDLLGICRLCLKPTTMEACMCLRSWLRAGI</sequence>
<dbReference type="KEGG" id="dpx:DAPPUDRAFT_37846"/>
<reference evidence="2 3" key="1">
    <citation type="journal article" date="2011" name="Science">
        <title>The ecoresponsive genome of Daphnia pulex.</title>
        <authorList>
            <person name="Colbourne J.K."/>
            <person name="Pfrender M.E."/>
            <person name="Gilbert D."/>
            <person name="Thomas W.K."/>
            <person name="Tucker A."/>
            <person name="Oakley T.H."/>
            <person name="Tokishita S."/>
            <person name="Aerts A."/>
            <person name="Arnold G.J."/>
            <person name="Basu M.K."/>
            <person name="Bauer D.J."/>
            <person name="Caceres C.E."/>
            <person name="Carmel L."/>
            <person name="Casola C."/>
            <person name="Choi J.H."/>
            <person name="Detter J.C."/>
            <person name="Dong Q."/>
            <person name="Dusheyko S."/>
            <person name="Eads B.D."/>
            <person name="Frohlich T."/>
            <person name="Geiler-Samerotte K.A."/>
            <person name="Gerlach D."/>
            <person name="Hatcher P."/>
            <person name="Jogdeo S."/>
            <person name="Krijgsveld J."/>
            <person name="Kriventseva E.V."/>
            <person name="Kultz D."/>
            <person name="Laforsch C."/>
            <person name="Lindquist E."/>
            <person name="Lopez J."/>
            <person name="Manak J.R."/>
            <person name="Muller J."/>
            <person name="Pangilinan J."/>
            <person name="Patwardhan R.P."/>
            <person name="Pitluck S."/>
            <person name="Pritham E.J."/>
            <person name="Rechtsteiner A."/>
            <person name="Rho M."/>
            <person name="Rogozin I.B."/>
            <person name="Sakarya O."/>
            <person name="Salamov A."/>
            <person name="Schaack S."/>
            <person name="Shapiro H."/>
            <person name="Shiga Y."/>
            <person name="Skalitzky C."/>
            <person name="Smith Z."/>
            <person name="Souvorov A."/>
            <person name="Sung W."/>
            <person name="Tang Z."/>
            <person name="Tsuchiya D."/>
            <person name="Tu H."/>
            <person name="Vos H."/>
            <person name="Wang M."/>
            <person name="Wolf Y.I."/>
            <person name="Yamagata H."/>
            <person name="Yamada T."/>
            <person name="Ye Y."/>
            <person name="Shaw J.R."/>
            <person name="Andrews J."/>
            <person name="Crease T.J."/>
            <person name="Tang H."/>
            <person name="Lucas S.M."/>
            <person name="Robertson H.M."/>
            <person name="Bork P."/>
            <person name="Koonin E.V."/>
            <person name="Zdobnov E.M."/>
            <person name="Grigoriev I.V."/>
            <person name="Lynch M."/>
            <person name="Boore J.L."/>
        </authorList>
    </citation>
    <scope>NUCLEOTIDE SEQUENCE [LARGE SCALE GENOMIC DNA]</scope>
</reference>
<dbReference type="SUPFAM" id="SSF53098">
    <property type="entry name" value="Ribonuclease H-like"/>
    <property type="match status" value="1"/>
</dbReference>
<protein>
    <recommendedName>
        <fullName evidence="1">HAT C-terminal dimerisation domain-containing protein</fullName>
    </recommendedName>
</protein>
<evidence type="ECO:0000313" key="2">
    <source>
        <dbReference type="EMBL" id="EFX67282.1"/>
    </source>
</evidence>
<dbReference type="Pfam" id="PF05699">
    <property type="entry name" value="Dimer_Tnp_hAT"/>
    <property type="match status" value="1"/>
</dbReference>
<dbReference type="eggNOG" id="KOG1121">
    <property type="taxonomic scope" value="Eukaryota"/>
</dbReference>
<feature type="domain" description="HAT C-terminal dimerisation" evidence="1">
    <location>
        <begin position="1"/>
        <end position="64"/>
    </location>
</feature>
<evidence type="ECO:0000259" key="1">
    <source>
        <dbReference type="Pfam" id="PF05699"/>
    </source>
</evidence>